<keyword evidence="2" id="KW-1185">Reference proteome</keyword>
<protein>
    <submittedName>
        <fullName evidence="1">Uncharacterized protein</fullName>
    </submittedName>
</protein>
<proteinExistence type="predicted"/>
<reference evidence="1" key="1">
    <citation type="submission" date="2010-02" db="EMBL/GenBank/DDBJ databases">
        <title>Sequencing and annotation of the Blastocystis hominis genome.</title>
        <authorList>
            <person name="Wincker P."/>
        </authorList>
    </citation>
    <scope>NUCLEOTIDE SEQUENCE</scope>
    <source>
        <strain evidence="1">Singapore isolate B</strain>
    </source>
</reference>
<accession>D8LVM6</accession>
<organism evidence="1">
    <name type="scientific">Blastocystis hominis</name>
    <dbReference type="NCBI Taxonomy" id="12968"/>
    <lineage>
        <taxon>Eukaryota</taxon>
        <taxon>Sar</taxon>
        <taxon>Stramenopiles</taxon>
        <taxon>Bigyra</taxon>
        <taxon>Opalozoa</taxon>
        <taxon>Opalinata</taxon>
        <taxon>Blastocystidae</taxon>
        <taxon>Blastocystis</taxon>
    </lineage>
</organism>
<gene>
    <name evidence="1" type="ORF">GSBLH_T00000275001</name>
</gene>
<dbReference type="GeneID" id="24917590"/>
<sequence length="25" mass="2947">MTLCTECVIIRLFCLQQSLQSQERC</sequence>
<dbReference type="AlphaFoldDB" id="D8LVM6"/>
<evidence type="ECO:0000313" key="2">
    <source>
        <dbReference type="Proteomes" id="UP000008312"/>
    </source>
</evidence>
<name>D8LVM6_BLAHO</name>
<dbReference type="Proteomes" id="UP000008312">
    <property type="component" value="Unassembled WGS sequence"/>
</dbReference>
<dbReference type="InParanoid" id="D8LVM6"/>
<evidence type="ECO:0000313" key="1">
    <source>
        <dbReference type="EMBL" id="CBK19865.2"/>
    </source>
</evidence>
<dbReference type="RefSeq" id="XP_012893913.1">
    <property type="nucleotide sequence ID" value="XM_013038459.1"/>
</dbReference>
<dbReference type="EMBL" id="FN668638">
    <property type="protein sequence ID" value="CBK19865.2"/>
    <property type="molecule type" value="Genomic_DNA"/>
</dbReference>